<dbReference type="SUPFAM" id="SSF46689">
    <property type="entry name" value="Homeodomain-like"/>
    <property type="match status" value="1"/>
</dbReference>
<evidence type="ECO:0000313" key="7">
    <source>
        <dbReference type="EMBL" id="GAA3860831.1"/>
    </source>
</evidence>
<evidence type="ECO:0000256" key="3">
    <source>
        <dbReference type="ARBA" id="ARBA00023163"/>
    </source>
</evidence>
<dbReference type="Gene3D" id="1.10.10.60">
    <property type="entry name" value="Homeodomain-like"/>
    <property type="match status" value="1"/>
</dbReference>
<keyword evidence="1" id="KW-0805">Transcription regulation</keyword>
<reference evidence="8" key="1">
    <citation type="journal article" date="2019" name="Int. J. Syst. Evol. Microbiol.">
        <title>The Global Catalogue of Microorganisms (GCM) 10K type strain sequencing project: providing services to taxonomists for standard genome sequencing and annotation.</title>
        <authorList>
            <consortium name="The Broad Institute Genomics Platform"/>
            <consortium name="The Broad Institute Genome Sequencing Center for Infectious Disease"/>
            <person name="Wu L."/>
            <person name="Ma J."/>
        </authorList>
    </citation>
    <scope>NUCLEOTIDE SEQUENCE [LARGE SCALE GENOMIC DNA]</scope>
    <source>
        <strain evidence="8">JCM 17021</strain>
    </source>
</reference>
<evidence type="ECO:0000256" key="5">
    <source>
        <dbReference type="SAM" id="MobiDB-lite"/>
    </source>
</evidence>
<evidence type="ECO:0000256" key="1">
    <source>
        <dbReference type="ARBA" id="ARBA00023015"/>
    </source>
</evidence>
<keyword evidence="2 4" id="KW-0238">DNA-binding</keyword>
<dbReference type="InterPro" id="IPR009057">
    <property type="entry name" value="Homeodomain-like_sf"/>
</dbReference>
<accession>A0ABP7JZQ6</accession>
<sequence>MASSALTANGARRESRARRRADDERRTELLNQLEDVFLAEGFSSITIDELCRRLRCSKSTLYSVADSREQIIQAVTRHFFARATAAIEAELAEESDPAQQIIKYLSGVGRAMSRNSMNFYQDMVSYQPTAEIYRLNSDAAARRVRGLIESGAKQGRFREADAALAAQAIALLIDGVQSGGLLESTGLSAGEAFTELGELLINGLAVRP</sequence>
<name>A0ABP7JZQ6_9MICO</name>
<feature type="DNA-binding region" description="H-T-H motif" evidence="4">
    <location>
        <begin position="46"/>
        <end position="65"/>
    </location>
</feature>
<dbReference type="EMBL" id="BAABCN010000002">
    <property type="protein sequence ID" value="GAA3860831.1"/>
    <property type="molecule type" value="Genomic_DNA"/>
</dbReference>
<proteinExistence type="predicted"/>
<dbReference type="PANTHER" id="PTHR30055:SF234">
    <property type="entry name" value="HTH-TYPE TRANSCRIPTIONAL REGULATOR BETI"/>
    <property type="match status" value="1"/>
</dbReference>
<dbReference type="Gene3D" id="1.10.357.10">
    <property type="entry name" value="Tetracycline Repressor, domain 2"/>
    <property type="match status" value="1"/>
</dbReference>
<comment type="caution">
    <text evidence="7">The sequence shown here is derived from an EMBL/GenBank/DDBJ whole genome shotgun (WGS) entry which is preliminary data.</text>
</comment>
<dbReference type="SUPFAM" id="SSF48498">
    <property type="entry name" value="Tetracyclin repressor-like, C-terminal domain"/>
    <property type="match status" value="1"/>
</dbReference>
<evidence type="ECO:0000313" key="8">
    <source>
        <dbReference type="Proteomes" id="UP001501803"/>
    </source>
</evidence>
<dbReference type="InterPro" id="IPR036271">
    <property type="entry name" value="Tet_transcr_reg_TetR-rel_C_sf"/>
</dbReference>
<evidence type="ECO:0000256" key="2">
    <source>
        <dbReference type="ARBA" id="ARBA00023125"/>
    </source>
</evidence>
<keyword evidence="8" id="KW-1185">Reference proteome</keyword>
<gene>
    <name evidence="7" type="ORF">GCM10022381_01530</name>
</gene>
<dbReference type="PROSITE" id="PS50977">
    <property type="entry name" value="HTH_TETR_2"/>
    <property type="match status" value="1"/>
</dbReference>
<evidence type="ECO:0000256" key="4">
    <source>
        <dbReference type="PROSITE-ProRule" id="PRU00335"/>
    </source>
</evidence>
<protein>
    <submittedName>
        <fullName evidence="7">TetR/AcrR family transcriptional regulator</fullName>
    </submittedName>
</protein>
<dbReference type="InterPro" id="IPR001647">
    <property type="entry name" value="HTH_TetR"/>
</dbReference>
<keyword evidence="3" id="KW-0804">Transcription</keyword>
<dbReference type="Proteomes" id="UP001501803">
    <property type="component" value="Unassembled WGS sequence"/>
</dbReference>
<feature type="region of interest" description="Disordered" evidence="5">
    <location>
        <begin position="1"/>
        <end position="24"/>
    </location>
</feature>
<organism evidence="7 8">
    <name type="scientific">Leifsonia kafniensis</name>
    <dbReference type="NCBI Taxonomy" id="475957"/>
    <lineage>
        <taxon>Bacteria</taxon>
        <taxon>Bacillati</taxon>
        <taxon>Actinomycetota</taxon>
        <taxon>Actinomycetes</taxon>
        <taxon>Micrococcales</taxon>
        <taxon>Microbacteriaceae</taxon>
        <taxon>Leifsonia</taxon>
    </lineage>
</organism>
<feature type="domain" description="HTH tetR-type" evidence="6">
    <location>
        <begin position="23"/>
        <end position="83"/>
    </location>
</feature>
<dbReference type="InterPro" id="IPR050109">
    <property type="entry name" value="HTH-type_TetR-like_transc_reg"/>
</dbReference>
<evidence type="ECO:0000259" key="6">
    <source>
        <dbReference type="PROSITE" id="PS50977"/>
    </source>
</evidence>
<dbReference type="PANTHER" id="PTHR30055">
    <property type="entry name" value="HTH-TYPE TRANSCRIPTIONAL REGULATOR RUTR"/>
    <property type="match status" value="1"/>
</dbReference>